<evidence type="ECO:0000259" key="15">
    <source>
        <dbReference type="SMART" id="SM00478"/>
    </source>
</evidence>
<dbReference type="InterPro" id="IPR023170">
    <property type="entry name" value="HhH_base_excis_C"/>
</dbReference>
<name>A0A6A2VGS6_9BIFI</name>
<evidence type="ECO:0000256" key="7">
    <source>
        <dbReference type="ARBA" id="ARBA00022723"/>
    </source>
</evidence>
<dbReference type="GO" id="GO:0032357">
    <property type="term" value="F:oxidized purine DNA binding"/>
    <property type="evidence" value="ECO:0007669"/>
    <property type="project" value="TreeGrafter"/>
</dbReference>
<comment type="caution">
    <text evidence="16">The sequence shown here is derived from an EMBL/GenBank/DDBJ whole genome shotgun (WGS) entry which is preliminary data.</text>
</comment>
<dbReference type="GO" id="GO:0000701">
    <property type="term" value="F:purine-specific mismatch base pair DNA N-glycosylase activity"/>
    <property type="evidence" value="ECO:0007669"/>
    <property type="project" value="UniProtKB-EC"/>
</dbReference>
<dbReference type="InterPro" id="IPR004036">
    <property type="entry name" value="Endonuclease-III-like_CS2"/>
</dbReference>
<dbReference type="InterPro" id="IPR000445">
    <property type="entry name" value="HhH_motif"/>
</dbReference>
<evidence type="ECO:0000256" key="13">
    <source>
        <dbReference type="ARBA" id="ARBA00023295"/>
    </source>
</evidence>
<reference evidence="16 17" key="1">
    <citation type="submission" date="2019-09" db="EMBL/GenBank/DDBJ databases">
        <title>Characterization of the phylogenetic diversity of two novel species belonging to the genus Bifidobacterium: Bifidobacterium cebidarum sp. nov. and Bifidobacterium leontopitheci sp. nov.</title>
        <authorList>
            <person name="Lugli G.A."/>
            <person name="Duranti S."/>
            <person name="Milani C."/>
            <person name="Turroni F."/>
            <person name="Ventura M."/>
        </authorList>
    </citation>
    <scope>NUCLEOTIDE SEQUENCE [LARGE SCALE GENOMIC DNA]</scope>
    <source>
        <strain evidence="16 17">DSM 100238</strain>
    </source>
</reference>
<dbReference type="Pfam" id="PF00730">
    <property type="entry name" value="HhH-GPD"/>
    <property type="match status" value="1"/>
</dbReference>
<dbReference type="GO" id="GO:0046872">
    <property type="term" value="F:metal ion binding"/>
    <property type="evidence" value="ECO:0007669"/>
    <property type="project" value="UniProtKB-KW"/>
</dbReference>
<evidence type="ECO:0000256" key="11">
    <source>
        <dbReference type="ARBA" id="ARBA00023014"/>
    </source>
</evidence>
<dbReference type="InterPro" id="IPR004035">
    <property type="entry name" value="Endouclease-III_FeS-bd_BS"/>
</dbReference>
<evidence type="ECO:0000256" key="9">
    <source>
        <dbReference type="ARBA" id="ARBA00022801"/>
    </source>
</evidence>
<protein>
    <recommendedName>
        <fullName evidence="5">Adenine DNA glycosylase</fullName>
        <ecNumber evidence="4">3.2.2.31</ecNumber>
    </recommendedName>
</protein>
<evidence type="ECO:0000256" key="10">
    <source>
        <dbReference type="ARBA" id="ARBA00023004"/>
    </source>
</evidence>
<keyword evidence="7" id="KW-0479">Metal-binding</keyword>
<evidence type="ECO:0000256" key="14">
    <source>
        <dbReference type="SAM" id="MobiDB-lite"/>
    </source>
</evidence>
<dbReference type="GO" id="GO:0006298">
    <property type="term" value="P:mismatch repair"/>
    <property type="evidence" value="ECO:0007669"/>
    <property type="project" value="TreeGrafter"/>
</dbReference>
<feature type="compositionally biased region" description="Low complexity" evidence="14">
    <location>
        <begin position="24"/>
        <end position="33"/>
    </location>
</feature>
<dbReference type="PANTHER" id="PTHR42944:SF1">
    <property type="entry name" value="ADENINE DNA GLYCOSYLASE"/>
    <property type="match status" value="1"/>
</dbReference>
<accession>A0A6A2VGS6</accession>
<dbReference type="RefSeq" id="WP_152355993.1">
    <property type="nucleotide sequence ID" value="NZ_JBHLXF010000037.1"/>
</dbReference>
<dbReference type="SUPFAM" id="SSF48150">
    <property type="entry name" value="DNA-glycosylase"/>
    <property type="match status" value="1"/>
</dbReference>
<feature type="domain" description="HhH-GPD" evidence="15">
    <location>
        <begin position="71"/>
        <end position="223"/>
    </location>
</feature>
<keyword evidence="12" id="KW-0234">DNA repair</keyword>
<dbReference type="Pfam" id="PF00633">
    <property type="entry name" value="HHH"/>
    <property type="match status" value="1"/>
</dbReference>
<dbReference type="InterPro" id="IPR011257">
    <property type="entry name" value="DNA_glycosylase"/>
</dbReference>
<gene>
    <name evidence="16" type="ORF">DSM100238_1435</name>
</gene>
<dbReference type="OrthoDB" id="9802365at2"/>
<sequence length="376" mass="40461">MNTSRPELQHVPDAASDHDTNEHASSPNAPAAGNATRIQHDLALWWHTNARDLPWRFGRTTPWGVLVSEVMSQQTQMNRVVPYWTAWMRHWPDPEALAAASTAEVITAWGRLGYPRRALRLQECAREVATRYSNRLPRSYDELVALPGIGDYTASAVMSFAFGERIAVIDTNIRRVLSRLFVGEESLGGSTTAKDRDLASRVLPEDQAASVTWNEAVMELGALVCTAKSPACQTCPVASDCAFLAAGRPGLGERRTRPRQRFAGTNRQVRGMVLAALRALPADVPILPRAQVAALWPDQAQLDACVASLDEDGLIEIIGDEGIRLPSGRARQAVAGANADASGTHADVNAAADAGTHTGADIDAHAPTSQPDATNV</sequence>
<dbReference type="PANTHER" id="PTHR42944">
    <property type="entry name" value="ADENINE DNA GLYCOSYLASE"/>
    <property type="match status" value="1"/>
</dbReference>
<dbReference type="InterPro" id="IPR003651">
    <property type="entry name" value="Endonuclease3_FeS-loop_motif"/>
</dbReference>
<organism evidence="16 17">
    <name type="scientific">Bifidobacterium apri</name>
    <dbReference type="NCBI Taxonomy" id="1769423"/>
    <lineage>
        <taxon>Bacteria</taxon>
        <taxon>Bacillati</taxon>
        <taxon>Actinomycetota</taxon>
        <taxon>Actinomycetes</taxon>
        <taxon>Bifidobacteriales</taxon>
        <taxon>Bifidobacteriaceae</taxon>
        <taxon>Bifidobacterium</taxon>
    </lineage>
</organism>
<evidence type="ECO:0000256" key="3">
    <source>
        <dbReference type="ARBA" id="ARBA00008343"/>
    </source>
</evidence>
<dbReference type="EMBL" id="WBSO01000012">
    <property type="protein sequence ID" value="KAB8296544.1"/>
    <property type="molecule type" value="Genomic_DNA"/>
</dbReference>
<evidence type="ECO:0000256" key="5">
    <source>
        <dbReference type="ARBA" id="ARBA00022023"/>
    </source>
</evidence>
<dbReference type="GO" id="GO:0051539">
    <property type="term" value="F:4 iron, 4 sulfur cluster binding"/>
    <property type="evidence" value="ECO:0007669"/>
    <property type="project" value="UniProtKB-KW"/>
</dbReference>
<evidence type="ECO:0000256" key="1">
    <source>
        <dbReference type="ARBA" id="ARBA00000843"/>
    </source>
</evidence>
<dbReference type="EC" id="3.2.2.31" evidence="4"/>
<comment type="cofactor">
    <cofactor evidence="2">
        <name>[4Fe-4S] cluster</name>
        <dbReference type="ChEBI" id="CHEBI:49883"/>
    </cofactor>
</comment>
<dbReference type="Gene3D" id="1.10.1670.10">
    <property type="entry name" value="Helix-hairpin-Helix base-excision DNA repair enzymes (C-terminal)"/>
    <property type="match status" value="1"/>
</dbReference>
<dbReference type="Pfam" id="PF10576">
    <property type="entry name" value="EndIII_4Fe-2S"/>
    <property type="match status" value="1"/>
</dbReference>
<keyword evidence="10" id="KW-0408">Iron</keyword>
<dbReference type="PROSITE" id="PS01155">
    <property type="entry name" value="ENDONUCLEASE_III_2"/>
    <property type="match status" value="1"/>
</dbReference>
<evidence type="ECO:0000256" key="6">
    <source>
        <dbReference type="ARBA" id="ARBA00022485"/>
    </source>
</evidence>
<evidence type="ECO:0000313" key="16">
    <source>
        <dbReference type="EMBL" id="KAB8296544.1"/>
    </source>
</evidence>
<comment type="similarity">
    <text evidence="3">Belongs to the Nth/MutY family.</text>
</comment>
<keyword evidence="9" id="KW-0378">Hydrolase</keyword>
<evidence type="ECO:0000256" key="4">
    <source>
        <dbReference type="ARBA" id="ARBA00012045"/>
    </source>
</evidence>
<evidence type="ECO:0000256" key="12">
    <source>
        <dbReference type="ARBA" id="ARBA00023204"/>
    </source>
</evidence>
<dbReference type="GO" id="GO:0006284">
    <property type="term" value="P:base-excision repair"/>
    <property type="evidence" value="ECO:0007669"/>
    <property type="project" value="InterPro"/>
</dbReference>
<keyword evidence="17" id="KW-1185">Reference proteome</keyword>
<evidence type="ECO:0000256" key="8">
    <source>
        <dbReference type="ARBA" id="ARBA00022763"/>
    </source>
</evidence>
<dbReference type="InterPro" id="IPR003265">
    <property type="entry name" value="HhH-GPD_domain"/>
</dbReference>
<dbReference type="CDD" id="cd00056">
    <property type="entry name" value="ENDO3c"/>
    <property type="match status" value="1"/>
</dbReference>
<dbReference type="GO" id="GO:0035485">
    <property type="term" value="F:adenine/guanine mispair binding"/>
    <property type="evidence" value="ECO:0007669"/>
    <property type="project" value="TreeGrafter"/>
</dbReference>
<evidence type="ECO:0000313" key="17">
    <source>
        <dbReference type="Proteomes" id="UP000440041"/>
    </source>
</evidence>
<feature type="region of interest" description="Disordered" evidence="14">
    <location>
        <begin position="1"/>
        <end position="33"/>
    </location>
</feature>
<keyword evidence="11" id="KW-0411">Iron-sulfur</keyword>
<proteinExistence type="inferred from homology"/>
<keyword evidence="8" id="KW-0227">DNA damage</keyword>
<dbReference type="PROSITE" id="PS00764">
    <property type="entry name" value="ENDONUCLEASE_III_1"/>
    <property type="match status" value="1"/>
</dbReference>
<dbReference type="AlphaFoldDB" id="A0A6A2VGS6"/>
<keyword evidence="13" id="KW-0326">Glycosidase</keyword>
<comment type="catalytic activity">
    <reaction evidence="1">
        <text>Hydrolyzes free adenine bases from 7,8-dihydro-8-oxoguanine:adenine mismatched double-stranded DNA, leaving an apurinic site.</text>
        <dbReference type="EC" id="3.2.2.31"/>
    </reaction>
</comment>
<keyword evidence="6" id="KW-0004">4Fe-4S</keyword>
<dbReference type="GO" id="GO:0034039">
    <property type="term" value="F:8-oxo-7,8-dihydroguanine DNA N-glycosylase activity"/>
    <property type="evidence" value="ECO:0007669"/>
    <property type="project" value="TreeGrafter"/>
</dbReference>
<dbReference type="Gene3D" id="1.10.340.30">
    <property type="entry name" value="Hypothetical protein, domain 2"/>
    <property type="match status" value="1"/>
</dbReference>
<evidence type="ECO:0000256" key="2">
    <source>
        <dbReference type="ARBA" id="ARBA00001966"/>
    </source>
</evidence>
<dbReference type="SMART" id="SM00478">
    <property type="entry name" value="ENDO3c"/>
    <property type="match status" value="1"/>
</dbReference>
<dbReference type="Proteomes" id="UP000440041">
    <property type="component" value="Unassembled WGS sequence"/>
</dbReference>
<dbReference type="InterPro" id="IPR044298">
    <property type="entry name" value="MIG/MutY"/>
</dbReference>
<feature type="compositionally biased region" description="Basic and acidic residues" evidence="14">
    <location>
        <begin position="7"/>
        <end position="22"/>
    </location>
</feature>